<dbReference type="InterPro" id="IPR007404">
    <property type="entry name" value="YdjM-like"/>
</dbReference>
<dbReference type="STRING" id="1844.UG56_024675"/>
<feature type="transmembrane region" description="Helical" evidence="1">
    <location>
        <begin position="111"/>
        <end position="130"/>
    </location>
</feature>
<keyword evidence="2" id="KW-0378">Hydrolase</keyword>
<gene>
    <name evidence="2" type="ORF">UG56_024675</name>
</gene>
<name>A0A1J4MXM6_9ACTN</name>
<keyword evidence="1" id="KW-1133">Transmembrane helix</keyword>
<keyword evidence="3" id="KW-1185">Reference proteome</keyword>
<feature type="transmembrane region" description="Helical" evidence="1">
    <location>
        <begin position="164"/>
        <end position="193"/>
    </location>
</feature>
<evidence type="ECO:0000313" key="2">
    <source>
        <dbReference type="EMBL" id="OIJ24043.1"/>
    </source>
</evidence>
<dbReference type="OrthoDB" id="3425909at2"/>
<dbReference type="AlphaFoldDB" id="A0A1J4MXM6"/>
<feature type="transmembrane region" description="Helical" evidence="1">
    <location>
        <begin position="142"/>
        <end position="158"/>
    </location>
</feature>
<reference evidence="2" key="1">
    <citation type="submission" date="2016-10" db="EMBL/GenBank/DDBJ databases">
        <title>Draft Genome Sequence of Nocardioides luteus Strain BAFB, an Alkane-Degrading Bacterium Isolated from JP-7 Polluted Soil.</title>
        <authorList>
            <person name="Brown L."/>
            <person name="Ruiz O.N."/>
            <person name="Gunasekera T."/>
        </authorList>
    </citation>
    <scope>NUCLEOTIDE SEQUENCE [LARGE SCALE GENOMIC DNA]</scope>
    <source>
        <strain evidence="2">BAFB</strain>
    </source>
</reference>
<proteinExistence type="predicted"/>
<dbReference type="Proteomes" id="UP000033772">
    <property type="component" value="Unassembled WGS sequence"/>
</dbReference>
<dbReference type="GO" id="GO:0016787">
    <property type="term" value="F:hydrolase activity"/>
    <property type="evidence" value="ECO:0007669"/>
    <property type="project" value="UniProtKB-KW"/>
</dbReference>
<sequence>MMGGHHAASGAAAWIAVTSSAPIAFGWYPGVSDIGVMTGTLVCAGAALLPDADHHNGTIAHSLPPVSEGLTRIVGQVSGGHRNGTHSILGVLAFTGLAWGAGKLSLETEHFGSVLIGPGIMCVLLVAFAMDALKLTRKGVHWPWIPAVALAAVIAVFAPEEWWWMPFSVGLGCVVHLLGDFVTTMGIPLFWPIAPKPPRWVRRNKWLPFDNMWTRGGNFALPILGDAGSIREWVVMTPISLYAIVGFGWALMSQMGFDVESRWEALVSSLTGLL</sequence>
<dbReference type="RefSeq" id="WP_045546715.1">
    <property type="nucleotide sequence ID" value="NZ_JZDQ02000047.1"/>
</dbReference>
<keyword evidence="1" id="KW-0812">Transmembrane</keyword>
<evidence type="ECO:0000256" key="1">
    <source>
        <dbReference type="SAM" id="Phobius"/>
    </source>
</evidence>
<protein>
    <submittedName>
        <fullName evidence="2">Hydrolase</fullName>
    </submittedName>
</protein>
<feature type="transmembrane region" description="Helical" evidence="1">
    <location>
        <begin position="233"/>
        <end position="252"/>
    </location>
</feature>
<comment type="caution">
    <text evidence="2">The sequence shown here is derived from an EMBL/GenBank/DDBJ whole genome shotgun (WGS) entry which is preliminary data.</text>
</comment>
<dbReference type="EMBL" id="JZDQ02000047">
    <property type="protein sequence ID" value="OIJ24043.1"/>
    <property type="molecule type" value="Genomic_DNA"/>
</dbReference>
<organism evidence="2 3">
    <name type="scientific">Nocardioides luteus</name>
    <dbReference type="NCBI Taxonomy" id="1844"/>
    <lineage>
        <taxon>Bacteria</taxon>
        <taxon>Bacillati</taxon>
        <taxon>Actinomycetota</taxon>
        <taxon>Actinomycetes</taxon>
        <taxon>Propionibacteriales</taxon>
        <taxon>Nocardioidaceae</taxon>
        <taxon>Nocardioides</taxon>
    </lineage>
</organism>
<evidence type="ECO:0000313" key="3">
    <source>
        <dbReference type="Proteomes" id="UP000033772"/>
    </source>
</evidence>
<accession>A0A1J4MXM6</accession>
<keyword evidence="1" id="KW-0472">Membrane</keyword>
<dbReference type="Pfam" id="PF04307">
    <property type="entry name" value="YdjM"/>
    <property type="match status" value="2"/>
</dbReference>